<name>A0A7L4ZU84_9BACT</name>
<dbReference type="GO" id="GO:0008233">
    <property type="term" value="F:peptidase activity"/>
    <property type="evidence" value="ECO:0007669"/>
    <property type="project" value="InterPro"/>
</dbReference>
<dbReference type="Gene3D" id="3.30.1380.10">
    <property type="match status" value="1"/>
</dbReference>
<dbReference type="Proteomes" id="UP000326380">
    <property type="component" value="Unassembled WGS sequence"/>
</dbReference>
<reference evidence="1 2" key="1">
    <citation type="submission" date="2019-09" db="EMBL/GenBank/DDBJ databases">
        <title>Genome sequence of Hymenobacter sp. M3.</title>
        <authorList>
            <person name="Srinivasan S."/>
        </authorList>
    </citation>
    <scope>NUCLEOTIDE SEQUENCE [LARGE SCALE GENOMIC DNA]</scope>
    <source>
        <strain evidence="1 2">M3</strain>
    </source>
</reference>
<evidence type="ECO:0000313" key="1">
    <source>
        <dbReference type="EMBL" id="KAA9339869.1"/>
    </source>
</evidence>
<accession>A0A7L4ZU84</accession>
<protein>
    <submittedName>
        <fullName evidence="1">M15 family metallopeptidase</fullName>
    </submittedName>
</protein>
<dbReference type="InterPro" id="IPR039561">
    <property type="entry name" value="Peptidase_M15C"/>
</dbReference>
<dbReference type="EMBL" id="VTWU01000001">
    <property type="protein sequence ID" value="KAA9339869.1"/>
    <property type="molecule type" value="Genomic_DNA"/>
</dbReference>
<proteinExistence type="predicted"/>
<dbReference type="Pfam" id="PF13539">
    <property type="entry name" value="Peptidase_M15_4"/>
    <property type="match status" value="1"/>
</dbReference>
<sequence length="146" mass="15790">MVKWLFVGFTALFGFMLNFGFTPDVETKLKALERVTALRLRVFFLLCRVCLGLRAIITSGLRSTAQQAALHAADPRNAAAGSSSHERGLSADVNFLDAAGNNVLRKATPKSVWEKSGVVALAALCGLRWGGTAFPGYYDPVHFDSL</sequence>
<gene>
    <name evidence="1" type="ORF">F0P96_04430</name>
</gene>
<organism evidence="1 2">
    <name type="scientific">Hymenobacter busanensis</name>
    <dbReference type="NCBI Taxonomy" id="2607656"/>
    <lineage>
        <taxon>Bacteria</taxon>
        <taxon>Pseudomonadati</taxon>
        <taxon>Bacteroidota</taxon>
        <taxon>Cytophagia</taxon>
        <taxon>Cytophagales</taxon>
        <taxon>Hymenobacteraceae</taxon>
        <taxon>Hymenobacter</taxon>
    </lineage>
</organism>
<dbReference type="AlphaFoldDB" id="A0A7L4ZU84"/>
<dbReference type="SUPFAM" id="SSF55166">
    <property type="entry name" value="Hedgehog/DD-peptidase"/>
    <property type="match status" value="1"/>
</dbReference>
<keyword evidence="2" id="KW-1185">Reference proteome</keyword>
<dbReference type="InterPro" id="IPR009045">
    <property type="entry name" value="Zn_M74/Hedgehog-like"/>
</dbReference>
<dbReference type="RefSeq" id="WP_151077570.1">
    <property type="nucleotide sequence ID" value="NZ_CP047647.1"/>
</dbReference>
<comment type="caution">
    <text evidence="1">The sequence shown here is derived from an EMBL/GenBank/DDBJ whole genome shotgun (WGS) entry which is preliminary data.</text>
</comment>
<evidence type="ECO:0000313" key="2">
    <source>
        <dbReference type="Proteomes" id="UP000326380"/>
    </source>
</evidence>